<feature type="compositionally biased region" description="Polar residues" evidence="1">
    <location>
        <begin position="104"/>
        <end position="116"/>
    </location>
</feature>
<accession>A0A067PLR1</accession>
<organism evidence="2 3">
    <name type="scientific">Jaapia argillacea MUCL 33604</name>
    <dbReference type="NCBI Taxonomy" id="933084"/>
    <lineage>
        <taxon>Eukaryota</taxon>
        <taxon>Fungi</taxon>
        <taxon>Dikarya</taxon>
        <taxon>Basidiomycota</taxon>
        <taxon>Agaricomycotina</taxon>
        <taxon>Agaricomycetes</taxon>
        <taxon>Agaricomycetidae</taxon>
        <taxon>Jaapiales</taxon>
        <taxon>Jaapiaceae</taxon>
        <taxon>Jaapia</taxon>
    </lineage>
</organism>
<dbReference type="HOGENOM" id="CLU_1192343_0_0_1"/>
<feature type="compositionally biased region" description="Low complexity" evidence="1">
    <location>
        <begin position="90"/>
        <end position="99"/>
    </location>
</feature>
<feature type="compositionally biased region" description="Basic and acidic residues" evidence="1">
    <location>
        <begin position="222"/>
        <end position="233"/>
    </location>
</feature>
<feature type="region of interest" description="Disordered" evidence="1">
    <location>
        <begin position="192"/>
        <end position="233"/>
    </location>
</feature>
<evidence type="ECO:0000256" key="1">
    <source>
        <dbReference type="SAM" id="MobiDB-lite"/>
    </source>
</evidence>
<protein>
    <submittedName>
        <fullName evidence="2">Uncharacterized protein</fullName>
    </submittedName>
</protein>
<evidence type="ECO:0000313" key="3">
    <source>
        <dbReference type="Proteomes" id="UP000027265"/>
    </source>
</evidence>
<gene>
    <name evidence="2" type="ORF">JAAARDRAFT_181348</name>
</gene>
<dbReference type="Proteomes" id="UP000027265">
    <property type="component" value="Unassembled WGS sequence"/>
</dbReference>
<feature type="region of interest" description="Disordered" evidence="1">
    <location>
        <begin position="90"/>
        <end position="130"/>
    </location>
</feature>
<name>A0A067PLR1_9AGAM</name>
<evidence type="ECO:0000313" key="2">
    <source>
        <dbReference type="EMBL" id="KDQ54770.1"/>
    </source>
</evidence>
<reference evidence="3" key="1">
    <citation type="journal article" date="2014" name="Proc. Natl. Acad. Sci. U.S.A.">
        <title>Extensive sampling of basidiomycete genomes demonstrates inadequacy of the white-rot/brown-rot paradigm for wood decay fungi.</title>
        <authorList>
            <person name="Riley R."/>
            <person name="Salamov A.A."/>
            <person name="Brown D.W."/>
            <person name="Nagy L.G."/>
            <person name="Floudas D."/>
            <person name="Held B.W."/>
            <person name="Levasseur A."/>
            <person name="Lombard V."/>
            <person name="Morin E."/>
            <person name="Otillar R."/>
            <person name="Lindquist E.A."/>
            <person name="Sun H."/>
            <person name="LaButti K.M."/>
            <person name="Schmutz J."/>
            <person name="Jabbour D."/>
            <person name="Luo H."/>
            <person name="Baker S.E."/>
            <person name="Pisabarro A.G."/>
            <person name="Walton J.D."/>
            <person name="Blanchette R.A."/>
            <person name="Henrissat B."/>
            <person name="Martin F."/>
            <person name="Cullen D."/>
            <person name="Hibbett D.S."/>
            <person name="Grigoriev I.V."/>
        </authorList>
    </citation>
    <scope>NUCLEOTIDE SEQUENCE [LARGE SCALE GENOMIC DNA]</scope>
    <source>
        <strain evidence="3">MUCL 33604</strain>
    </source>
</reference>
<dbReference type="EMBL" id="KL197727">
    <property type="protein sequence ID" value="KDQ54770.1"/>
    <property type="molecule type" value="Genomic_DNA"/>
</dbReference>
<proteinExistence type="predicted"/>
<dbReference type="AlphaFoldDB" id="A0A067PLR1"/>
<sequence length="233" mass="24683">MPDSPTGDEFDNLSDVFEDVDWSTIPALNGEPQAQTALPTQDVSVAGEVVPTIPPVRAASAGADSSSNYSFDDDIDTNFLAEVDALERQAASTSTTTASLPDVPSSSNPKASTSRPTDPPAAARKPSSSRPVALSRFFSGKLMLVDFPCVNIVPAPTPLSPTSVTTAQPTRKHPRKYCYILLCGVFLPRDAGPTPDPTPLPPTPQHKRLRTVSTPAKINQTDAKEKGKATEDV</sequence>
<feature type="compositionally biased region" description="Pro residues" evidence="1">
    <location>
        <begin position="194"/>
        <end position="204"/>
    </location>
</feature>
<keyword evidence="3" id="KW-1185">Reference proteome</keyword>
<feature type="compositionally biased region" description="Polar residues" evidence="1">
    <location>
        <begin position="211"/>
        <end position="221"/>
    </location>
</feature>
<dbReference type="InParanoid" id="A0A067PLR1"/>
<feature type="non-terminal residue" evidence="2">
    <location>
        <position position="233"/>
    </location>
</feature>